<dbReference type="PANTHER" id="PTHR33332">
    <property type="entry name" value="REVERSE TRANSCRIPTASE DOMAIN-CONTAINING PROTEIN"/>
    <property type="match status" value="1"/>
</dbReference>
<accession>A0A3M0L990</accession>
<protein>
    <recommendedName>
        <fullName evidence="3">Reverse transcriptase domain-containing protein</fullName>
    </recommendedName>
</protein>
<evidence type="ECO:0000313" key="1">
    <source>
        <dbReference type="EMBL" id="RMC21681.1"/>
    </source>
</evidence>
<dbReference type="STRING" id="333673.A0A3M0L990"/>
<evidence type="ECO:0008006" key="3">
    <source>
        <dbReference type="Google" id="ProtNLM"/>
    </source>
</evidence>
<evidence type="ECO:0000313" key="2">
    <source>
        <dbReference type="Proteomes" id="UP000269221"/>
    </source>
</evidence>
<proteinExistence type="predicted"/>
<dbReference type="EMBL" id="QRBI01000093">
    <property type="protein sequence ID" value="RMC21681.1"/>
    <property type="molecule type" value="Genomic_DNA"/>
</dbReference>
<organism evidence="1 2">
    <name type="scientific">Hirundo rustica rustica</name>
    <dbReference type="NCBI Taxonomy" id="333673"/>
    <lineage>
        <taxon>Eukaryota</taxon>
        <taxon>Metazoa</taxon>
        <taxon>Chordata</taxon>
        <taxon>Craniata</taxon>
        <taxon>Vertebrata</taxon>
        <taxon>Euteleostomi</taxon>
        <taxon>Archelosauria</taxon>
        <taxon>Archosauria</taxon>
        <taxon>Dinosauria</taxon>
        <taxon>Saurischia</taxon>
        <taxon>Theropoda</taxon>
        <taxon>Coelurosauria</taxon>
        <taxon>Aves</taxon>
        <taxon>Neognathae</taxon>
        <taxon>Neoaves</taxon>
        <taxon>Telluraves</taxon>
        <taxon>Australaves</taxon>
        <taxon>Passeriformes</taxon>
        <taxon>Sylvioidea</taxon>
        <taxon>Hirundinidae</taxon>
        <taxon>Hirundo</taxon>
    </lineage>
</organism>
<name>A0A3M0L990_HIRRU</name>
<keyword evidence="2" id="KW-1185">Reference proteome</keyword>
<gene>
    <name evidence="1" type="ORF">DUI87_02549</name>
</gene>
<reference evidence="1 2" key="1">
    <citation type="submission" date="2018-07" db="EMBL/GenBank/DDBJ databases">
        <title>A high quality draft genome assembly of the barn swallow (H. rustica rustica).</title>
        <authorList>
            <person name="Formenti G."/>
            <person name="Chiara M."/>
            <person name="Poveda L."/>
            <person name="Francoijs K.-J."/>
            <person name="Bonisoli-Alquati A."/>
            <person name="Canova L."/>
            <person name="Gianfranceschi L."/>
            <person name="Horner D.S."/>
            <person name="Saino N."/>
        </authorList>
    </citation>
    <scope>NUCLEOTIDE SEQUENCE [LARGE SCALE GENOMIC DNA]</scope>
    <source>
        <strain evidence="1">Chelidonia</strain>
        <tissue evidence="1">Blood</tissue>
    </source>
</reference>
<dbReference type="OrthoDB" id="416119at2759"/>
<comment type="caution">
    <text evidence="1">The sequence shown here is derived from an EMBL/GenBank/DDBJ whole genome shotgun (WGS) entry which is preliminary data.</text>
</comment>
<dbReference type="AlphaFoldDB" id="A0A3M0L990"/>
<sequence>MSIIYHQSWLIGKVPDDWRLANVMPIHKKGWKEDLGDYRPVILTSMSGKVTHLVDEKKAVDVVYLDFSKVFDTVSHGILLENLAVHGLDRATELVKGLEHKSDDESLRELNLEKRRLEGDLITLQLPERRL</sequence>
<dbReference type="Proteomes" id="UP000269221">
    <property type="component" value="Unassembled WGS sequence"/>
</dbReference>